<accession>A0A401TAD7</accession>
<dbReference type="EMBL" id="BEZZ01023949">
    <property type="protein sequence ID" value="GCC39565.1"/>
    <property type="molecule type" value="Genomic_DNA"/>
</dbReference>
<comment type="caution">
    <text evidence="1">The sequence shown here is derived from an EMBL/GenBank/DDBJ whole genome shotgun (WGS) entry which is preliminary data.</text>
</comment>
<gene>
    <name evidence="1" type="ORF">chiPu_0023614</name>
</gene>
<dbReference type="OrthoDB" id="5865767at2759"/>
<name>A0A401TAD7_CHIPU</name>
<dbReference type="STRING" id="137246.A0A401TAD7"/>
<organism evidence="1 2">
    <name type="scientific">Chiloscyllium punctatum</name>
    <name type="common">Brownbanded bambooshark</name>
    <name type="synonym">Hemiscyllium punctatum</name>
    <dbReference type="NCBI Taxonomy" id="137246"/>
    <lineage>
        <taxon>Eukaryota</taxon>
        <taxon>Metazoa</taxon>
        <taxon>Chordata</taxon>
        <taxon>Craniata</taxon>
        <taxon>Vertebrata</taxon>
        <taxon>Chondrichthyes</taxon>
        <taxon>Elasmobranchii</taxon>
        <taxon>Galeomorphii</taxon>
        <taxon>Galeoidea</taxon>
        <taxon>Orectolobiformes</taxon>
        <taxon>Hemiscylliidae</taxon>
        <taxon>Chiloscyllium</taxon>
    </lineage>
</organism>
<dbReference type="Gene3D" id="1.20.58.60">
    <property type="match status" value="1"/>
</dbReference>
<sequence length="129" mass="14541">MIDELIDYGHMDAATIAEWKDGVSEAWADLLELIETRAQMLSASQELHKFFSDCKEVAGHIEEKHKQLPEVSVGDSSSTFTLQRMLSSFEHDIQVLVTQVLARSLSIFQTLGLTFTEKTEVLVPMLARE</sequence>
<reference evidence="1 2" key="1">
    <citation type="journal article" date="2018" name="Nat. Ecol. Evol.">
        <title>Shark genomes provide insights into elasmobranch evolution and the origin of vertebrates.</title>
        <authorList>
            <person name="Hara Y"/>
            <person name="Yamaguchi K"/>
            <person name="Onimaru K"/>
            <person name="Kadota M"/>
            <person name="Koyanagi M"/>
            <person name="Keeley SD"/>
            <person name="Tatsumi K"/>
            <person name="Tanaka K"/>
            <person name="Motone F"/>
            <person name="Kageyama Y"/>
            <person name="Nozu R"/>
            <person name="Adachi N"/>
            <person name="Nishimura O"/>
            <person name="Nakagawa R"/>
            <person name="Tanegashima C"/>
            <person name="Kiyatake I"/>
            <person name="Matsumoto R"/>
            <person name="Murakumo K"/>
            <person name="Nishida K"/>
            <person name="Terakita A"/>
            <person name="Kuratani S"/>
            <person name="Sato K"/>
            <person name="Hyodo S Kuraku.S."/>
        </authorList>
    </citation>
    <scope>NUCLEOTIDE SEQUENCE [LARGE SCALE GENOMIC DNA]</scope>
</reference>
<evidence type="ECO:0000313" key="1">
    <source>
        <dbReference type="EMBL" id="GCC39565.1"/>
    </source>
</evidence>
<keyword evidence="2" id="KW-1185">Reference proteome</keyword>
<proteinExistence type="predicted"/>
<protein>
    <submittedName>
        <fullName evidence="1">Uncharacterized protein</fullName>
    </submittedName>
</protein>
<evidence type="ECO:0000313" key="2">
    <source>
        <dbReference type="Proteomes" id="UP000287033"/>
    </source>
</evidence>
<dbReference type="PANTHER" id="PTHR11915">
    <property type="entry name" value="SPECTRIN/FILAMIN RELATED CYTOSKELETAL PROTEIN"/>
    <property type="match status" value="1"/>
</dbReference>
<dbReference type="AlphaFoldDB" id="A0A401TAD7"/>
<dbReference type="SUPFAM" id="SSF46966">
    <property type="entry name" value="Spectrin repeat"/>
    <property type="match status" value="1"/>
</dbReference>
<dbReference type="Proteomes" id="UP000287033">
    <property type="component" value="Unassembled WGS sequence"/>
</dbReference>